<feature type="transmembrane region" description="Helical" evidence="6">
    <location>
        <begin position="31"/>
        <end position="55"/>
    </location>
</feature>
<dbReference type="Pfam" id="PF09678">
    <property type="entry name" value="Caa3_CtaG"/>
    <property type="match status" value="1"/>
</dbReference>
<dbReference type="InterPro" id="IPR019108">
    <property type="entry name" value="Caa3_assmbl_CtaG-rel"/>
</dbReference>
<feature type="transmembrane region" description="Helical" evidence="6">
    <location>
        <begin position="297"/>
        <end position="318"/>
    </location>
</feature>
<keyword evidence="2" id="KW-1003">Cell membrane</keyword>
<evidence type="ECO:0000256" key="3">
    <source>
        <dbReference type="ARBA" id="ARBA00022692"/>
    </source>
</evidence>
<evidence type="ECO:0000256" key="2">
    <source>
        <dbReference type="ARBA" id="ARBA00022475"/>
    </source>
</evidence>
<feature type="transmembrane region" description="Helical" evidence="6">
    <location>
        <begin position="119"/>
        <end position="140"/>
    </location>
</feature>
<feature type="transmembrane region" description="Helical" evidence="6">
    <location>
        <begin position="615"/>
        <end position="640"/>
    </location>
</feature>
<feature type="transmembrane region" description="Helical" evidence="6">
    <location>
        <begin position="226"/>
        <end position="248"/>
    </location>
</feature>
<dbReference type="Proteomes" id="UP000195787">
    <property type="component" value="Unassembled WGS sequence"/>
</dbReference>
<evidence type="ECO:0000256" key="4">
    <source>
        <dbReference type="ARBA" id="ARBA00022989"/>
    </source>
</evidence>
<feature type="transmembrane region" description="Helical" evidence="6">
    <location>
        <begin position="193"/>
        <end position="214"/>
    </location>
</feature>
<evidence type="ECO:0000313" key="7">
    <source>
        <dbReference type="EMBL" id="SJM64267.1"/>
    </source>
</evidence>
<feature type="transmembrane region" description="Helical" evidence="6">
    <location>
        <begin position="168"/>
        <end position="186"/>
    </location>
</feature>
<keyword evidence="8" id="KW-1185">Reference proteome</keyword>
<feature type="transmembrane region" description="Helical" evidence="6">
    <location>
        <begin position="389"/>
        <end position="409"/>
    </location>
</feature>
<feature type="transmembrane region" description="Helical" evidence="6">
    <location>
        <begin position="75"/>
        <end position="99"/>
    </location>
</feature>
<organism evidence="7 8">
    <name type="scientific">Agrococcus casei LMG 22410</name>
    <dbReference type="NCBI Taxonomy" id="1255656"/>
    <lineage>
        <taxon>Bacteria</taxon>
        <taxon>Bacillati</taxon>
        <taxon>Actinomycetota</taxon>
        <taxon>Actinomycetes</taxon>
        <taxon>Micrococcales</taxon>
        <taxon>Microbacteriaceae</taxon>
        <taxon>Agrococcus</taxon>
    </lineage>
</organism>
<feature type="transmembrane region" description="Helical" evidence="6">
    <location>
        <begin position="542"/>
        <end position="559"/>
    </location>
</feature>
<dbReference type="GO" id="GO:0005886">
    <property type="term" value="C:plasma membrane"/>
    <property type="evidence" value="ECO:0007669"/>
    <property type="project" value="UniProtKB-SubCell"/>
</dbReference>
<accession>A0A1R4G878</accession>
<keyword evidence="5 6" id="KW-0472">Membrane</keyword>
<keyword evidence="4 6" id="KW-1133">Transmembrane helix</keyword>
<evidence type="ECO:0000256" key="6">
    <source>
        <dbReference type="SAM" id="Phobius"/>
    </source>
</evidence>
<name>A0A1R4G878_9MICO</name>
<dbReference type="EMBL" id="FUHU01000040">
    <property type="protein sequence ID" value="SJM64267.1"/>
    <property type="molecule type" value="Genomic_DNA"/>
</dbReference>
<feature type="transmembrane region" description="Helical" evidence="6">
    <location>
        <begin position="451"/>
        <end position="475"/>
    </location>
</feature>
<proteinExistence type="predicted"/>
<comment type="subcellular location">
    <subcellularLocation>
        <location evidence="1">Cell membrane</location>
        <topology evidence="1">Multi-pass membrane protein</topology>
    </subcellularLocation>
</comment>
<gene>
    <name evidence="7" type="ORF">CZ674_09695</name>
</gene>
<dbReference type="AlphaFoldDB" id="A0A1R4G878"/>
<reference evidence="7 8" key="1">
    <citation type="submission" date="2017-02" db="EMBL/GenBank/DDBJ databases">
        <authorList>
            <person name="Peterson S.W."/>
        </authorList>
    </citation>
    <scope>NUCLEOTIDE SEQUENCE [LARGE SCALE GENOMIC DNA]</scope>
    <source>
        <strain evidence="7 8">LMG 22410</strain>
    </source>
</reference>
<sequence>MGERKLLTAALSSSRTASSSVDPAIVARNAVLVRVVAVLCGALVLVPAPLVTVLVGQEPYDMLRRSFPGLDVGVLTAVGQATADAAAMVTVGALLTLLFFRDARGRNADLLRSPLELKVLQVSSGVWASAAAAMVFLTMLDSNGQPFARLGTSSSLSFLYEASSFPKAWTVTLLAALVVFFFSMFVEQWTGLLIPLWAACFGVLAPVVVGQILVGPEHDFGSDAGVYQSLLTSAVFGVILLAAIRVASGRLISPEILPRLFLFLVFALPVVVGADVLLAWFKLTGTGLFDSVTGWQIFARWVCLALICGVTVYAWSIWRHRRINEKRLSRLLGGLAVAIAGWVGITAAMTRFPPPHYFVPTSISQVFLGFEVTEAPTPLVLFTHWRPNILFLLLSVAAVTVYLVAVNTLRRRGDAWPAGRTVAWIGGWIVVAFVTSSGFGKYSAPDFGIHMIVHMSLNMLAPILLVMGGIVTLLLRSTRSNPKRPAGIHDWVTWALHWRVLRFIYNPLIVFALFVGSYYGLYFSGIFGEYMRFHWAHQLMNVHFLIAGYLFYGLVIGVDRPPRPLPHIGKLGFVLAAMPFHAFFGVILMSGGDIIAENFYRYLALPWADLKASQYLGGGVAWAGGEIPLLLVIIALGVQWSRQDAKDARRKDRHLDAGLDDEFDDYNRMLEKLSARQARNLRGPRVPGTEEGSSS</sequence>
<feature type="transmembrane region" description="Helical" evidence="6">
    <location>
        <begin position="330"/>
        <end position="350"/>
    </location>
</feature>
<evidence type="ECO:0000256" key="5">
    <source>
        <dbReference type="ARBA" id="ARBA00023136"/>
    </source>
</evidence>
<evidence type="ECO:0000256" key="1">
    <source>
        <dbReference type="ARBA" id="ARBA00004651"/>
    </source>
</evidence>
<feature type="transmembrane region" description="Helical" evidence="6">
    <location>
        <begin position="260"/>
        <end position="281"/>
    </location>
</feature>
<evidence type="ECO:0000313" key="8">
    <source>
        <dbReference type="Proteomes" id="UP000195787"/>
    </source>
</evidence>
<feature type="transmembrane region" description="Helical" evidence="6">
    <location>
        <begin position="421"/>
        <end position="439"/>
    </location>
</feature>
<protein>
    <submittedName>
        <fullName evidence="7">Copper resistance protein D</fullName>
    </submittedName>
</protein>
<feature type="transmembrane region" description="Helical" evidence="6">
    <location>
        <begin position="503"/>
        <end position="522"/>
    </location>
</feature>
<feature type="transmembrane region" description="Helical" evidence="6">
    <location>
        <begin position="571"/>
        <end position="595"/>
    </location>
</feature>
<keyword evidence="3 6" id="KW-0812">Transmembrane</keyword>